<reference evidence="5" key="1">
    <citation type="journal article" date="2018" name="Int. J. Syst. Evol. Microbiol.">
        <title>Jatrophihabitans telluris sp. nov., isolated from sediment soil of lava forest wetlands and the emended description of the genus Jatrophihabitans.</title>
        <authorList>
            <person name="Lee K.C."/>
            <person name="Suh M.K."/>
            <person name="Eom M.K."/>
            <person name="Kim K.K."/>
            <person name="Kim J.S."/>
            <person name="Kim D.S."/>
            <person name="Ko S.H."/>
            <person name="Shin Y.K."/>
            <person name="Lee J.S."/>
        </authorList>
    </citation>
    <scope>NUCLEOTIDE SEQUENCE</scope>
    <source>
        <strain evidence="5">N237</strain>
    </source>
</reference>
<dbReference type="Proteomes" id="UP001056336">
    <property type="component" value="Chromosome"/>
</dbReference>
<evidence type="ECO:0000256" key="3">
    <source>
        <dbReference type="SAM" id="MobiDB-lite"/>
    </source>
</evidence>
<dbReference type="Gene3D" id="2.120.10.30">
    <property type="entry name" value="TolB, C-terminal domain"/>
    <property type="match status" value="1"/>
</dbReference>
<sequence length="617" mass="65709">MTSLNSPLNRARVRAPEFPPGTWLNTAPAREPSATPPSLSLKQLRGRIVLLDFWTFCCGNCLHVIDELRELEAAFPEELVIIGVHSPKFEHEKSDAAVEAATERYEVRHPVFNDPELHLWRQYAIRAWPTLVLIDPNGYIVAQAAGEGQVSALQAMIGQLVATHDADGSLRRGDNPYVEPPAVPGTFRFPAKVVRQGDRLWVADAGHHQLVATALDGVSELARIGTSARGRGPDQFDEPNGIAILPPPIAARVGFDLVVADTGSHTLRGVDSVRQRIVRTIDLATALAEARTVTGKVPAVLSPWDVLWWPARNELAIAAAGVHLLLSWNPDTDAVTILAGTTVEGLKDGPALDSWLAQPSGLAVDATDPEGPLWFVDSETSALRCLTPALTVHTVIGEGLFDFGLVDGPAESARLQHPLGVAVLPDRSIAVADTYNGAVRRFDPTTGTVQTLATGLAEPSGVVEVDGELVVVESTAHRLTRPLTSGALTEATQSTMRTQRPVTELRAGAVLLRVPFRPAPGRKLDDRFGPSTRLTVSASPPELLAGGGGDSTELVRTIVLSATAGATGVLQVTAQAASCDDGHAVEHPACYLARQDWGIPVQLDEDGATELELPLLG</sequence>
<feature type="region of interest" description="Disordered" evidence="3">
    <location>
        <begin position="522"/>
        <end position="548"/>
    </location>
</feature>
<keyword evidence="1" id="KW-0677">Repeat</keyword>
<dbReference type="InterPro" id="IPR013766">
    <property type="entry name" value="Thioredoxin_domain"/>
</dbReference>
<dbReference type="Gene3D" id="3.40.30.10">
    <property type="entry name" value="Glutaredoxin"/>
    <property type="match status" value="1"/>
</dbReference>
<dbReference type="InterPro" id="IPR001258">
    <property type="entry name" value="NHL_repeat"/>
</dbReference>
<feature type="region of interest" description="Disordered" evidence="3">
    <location>
        <begin position="1"/>
        <end position="37"/>
    </location>
</feature>
<dbReference type="PROSITE" id="PS51352">
    <property type="entry name" value="THIOREDOXIN_2"/>
    <property type="match status" value="1"/>
</dbReference>
<protein>
    <submittedName>
        <fullName evidence="5">Redoxin domain-containing protein</fullName>
    </submittedName>
</protein>
<evidence type="ECO:0000313" key="6">
    <source>
        <dbReference type="Proteomes" id="UP001056336"/>
    </source>
</evidence>
<evidence type="ECO:0000259" key="4">
    <source>
        <dbReference type="PROSITE" id="PS51352"/>
    </source>
</evidence>
<feature type="domain" description="Thioredoxin" evidence="4">
    <location>
        <begin position="9"/>
        <end position="162"/>
    </location>
</feature>
<evidence type="ECO:0000256" key="2">
    <source>
        <dbReference type="PROSITE-ProRule" id="PRU00504"/>
    </source>
</evidence>
<dbReference type="SUPFAM" id="SSF52833">
    <property type="entry name" value="Thioredoxin-like"/>
    <property type="match status" value="1"/>
</dbReference>
<dbReference type="PANTHER" id="PTHR46388:SF2">
    <property type="entry name" value="NHL REPEAT-CONTAINING PROTEIN 2"/>
    <property type="match status" value="1"/>
</dbReference>
<dbReference type="PROSITE" id="PS51125">
    <property type="entry name" value="NHL"/>
    <property type="match status" value="1"/>
</dbReference>
<accession>A0ABY4QY92</accession>
<name>A0ABY4QY92_9ACTN</name>
<proteinExistence type="predicted"/>
<dbReference type="EMBL" id="CP097332">
    <property type="protein sequence ID" value="UQX88379.1"/>
    <property type="molecule type" value="Genomic_DNA"/>
</dbReference>
<dbReference type="SUPFAM" id="SSF101898">
    <property type="entry name" value="NHL repeat"/>
    <property type="match status" value="1"/>
</dbReference>
<dbReference type="InterPro" id="IPR011042">
    <property type="entry name" value="6-blade_b-propeller_TolB-like"/>
</dbReference>
<dbReference type="Pfam" id="PF13905">
    <property type="entry name" value="Thioredoxin_8"/>
    <property type="match status" value="1"/>
</dbReference>
<dbReference type="InterPro" id="IPR012336">
    <property type="entry name" value="Thioredoxin-like_fold"/>
</dbReference>
<dbReference type="PANTHER" id="PTHR46388">
    <property type="entry name" value="NHL REPEAT-CONTAINING PROTEIN 2"/>
    <property type="match status" value="1"/>
</dbReference>
<reference evidence="5" key="2">
    <citation type="submission" date="2022-05" db="EMBL/GenBank/DDBJ databases">
        <authorList>
            <person name="Kim J.-S."/>
            <person name="Lee K."/>
            <person name="Suh M."/>
            <person name="Eom M."/>
            <person name="Kim J.-S."/>
            <person name="Kim D.-S."/>
            <person name="Ko S.-H."/>
            <person name="Shin Y."/>
            <person name="Lee J.-S."/>
        </authorList>
    </citation>
    <scope>NUCLEOTIDE SEQUENCE</scope>
    <source>
        <strain evidence="5">N237</strain>
    </source>
</reference>
<feature type="repeat" description="NHL" evidence="2">
    <location>
        <begin position="415"/>
        <end position="445"/>
    </location>
</feature>
<dbReference type="RefSeq" id="WP_249771817.1">
    <property type="nucleotide sequence ID" value="NZ_CP097332.1"/>
</dbReference>
<gene>
    <name evidence="5" type="ORF">M6D93_19170</name>
</gene>
<dbReference type="Pfam" id="PF01436">
    <property type="entry name" value="NHL"/>
    <property type="match status" value="1"/>
</dbReference>
<organism evidence="5 6">
    <name type="scientific">Jatrophihabitans telluris</name>
    <dbReference type="NCBI Taxonomy" id="2038343"/>
    <lineage>
        <taxon>Bacteria</taxon>
        <taxon>Bacillati</taxon>
        <taxon>Actinomycetota</taxon>
        <taxon>Actinomycetes</taxon>
        <taxon>Jatrophihabitantales</taxon>
        <taxon>Jatrophihabitantaceae</taxon>
        <taxon>Jatrophihabitans</taxon>
    </lineage>
</organism>
<evidence type="ECO:0000313" key="5">
    <source>
        <dbReference type="EMBL" id="UQX88379.1"/>
    </source>
</evidence>
<evidence type="ECO:0000256" key="1">
    <source>
        <dbReference type="ARBA" id="ARBA00022737"/>
    </source>
</evidence>
<dbReference type="InterPro" id="IPR036249">
    <property type="entry name" value="Thioredoxin-like_sf"/>
</dbReference>
<keyword evidence="6" id="KW-1185">Reference proteome</keyword>